<dbReference type="InterPro" id="IPR036291">
    <property type="entry name" value="NAD(P)-bd_dom_sf"/>
</dbReference>
<dbReference type="RefSeq" id="XP_024736207.1">
    <property type="nucleotide sequence ID" value="XM_024886957.1"/>
</dbReference>
<evidence type="ECO:0000313" key="3">
    <source>
        <dbReference type="Proteomes" id="UP000235371"/>
    </source>
</evidence>
<dbReference type="GeneID" id="36595033"/>
<dbReference type="InterPro" id="IPR051783">
    <property type="entry name" value="NAD(P)-dependent_oxidoreduct"/>
</dbReference>
<dbReference type="InterPro" id="IPR001509">
    <property type="entry name" value="Epimerase_deHydtase"/>
</dbReference>
<dbReference type="PANTHER" id="PTHR48079:SF6">
    <property type="entry name" value="NAD(P)-BINDING DOMAIN-CONTAINING PROTEIN-RELATED"/>
    <property type="match status" value="1"/>
</dbReference>
<evidence type="ECO:0000259" key="1">
    <source>
        <dbReference type="Pfam" id="PF01370"/>
    </source>
</evidence>
<dbReference type="Proteomes" id="UP000235371">
    <property type="component" value="Unassembled WGS sequence"/>
</dbReference>
<reference evidence="2 3" key="1">
    <citation type="submission" date="2016-04" db="EMBL/GenBank/DDBJ databases">
        <title>A degradative enzymes factory behind the ericoid mycorrhizal symbiosis.</title>
        <authorList>
            <consortium name="DOE Joint Genome Institute"/>
            <person name="Martino E."/>
            <person name="Morin E."/>
            <person name="Grelet G."/>
            <person name="Kuo A."/>
            <person name="Kohler A."/>
            <person name="Daghino S."/>
            <person name="Barry K."/>
            <person name="Choi C."/>
            <person name="Cichocki N."/>
            <person name="Clum A."/>
            <person name="Copeland A."/>
            <person name="Hainaut M."/>
            <person name="Haridas S."/>
            <person name="Labutti K."/>
            <person name="Lindquist E."/>
            <person name="Lipzen A."/>
            <person name="Khouja H.-R."/>
            <person name="Murat C."/>
            <person name="Ohm R."/>
            <person name="Olson A."/>
            <person name="Spatafora J."/>
            <person name="Veneault-Fourrey C."/>
            <person name="Henrissat B."/>
            <person name="Grigoriev I."/>
            <person name="Martin F."/>
            <person name="Perotto S."/>
        </authorList>
    </citation>
    <scope>NUCLEOTIDE SEQUENCE [LARGE SCALE GENOMIC DNA]</scope>
    <source>
        <strain evidence="2 3">E</strain>
    </source>
</reference>
<dbReference type="Pfam" id="PF01370">
    <property type="entry name" value="Epimerase"/>
    <property type="match status" value="1"/>
</dbReference>
<gene>
    <name evidence="2" type="ORF">K444DRAFT_664406</name>
</gene>
<name>A0A2J6T8N8_9HELO</name>
<feature type="domain" description="NAD-dependent epimerase/dehydratase" evidence="1">
    <location>
        <begin position="49"/>
        <end position="184"/>
    </location>
</feature>
<proteinExistence type="predicted"/>
<dbReference type="PANTHER" id="PTHR48079">
    <property type="entry name" value="PROTEIN YEEZ"/>
    <property type="match status" value="1"/>
</dbReference>
<organism evidence="2 3">
    <name type="scientific">Hyaloscypha bicolor E</name>
    <dbReference type="NCBI Taxonomy" id="1095630"/>
    <lineage>
        <taxon>Eukaryota</taxon>
        <taxon>Fungi</taxon>
        <taxon>Dikarya</taxon>
        <taxon>Ascomycota</taxon>
        <taxon>Pezizomycotina</taxon>
        <taxon>Leotiomycetes</taxon>
        <taxon>Helotiales</taxon>
        <taxon>Hyaloscyphaceae</taxon>
        <taxon>Hyaloscypha</taxon>
        <taxon>Hyaloscypha bicolor</taxon>
    </lineage>
</organism>
<keyword evidence="3" id="KW-1185">Reference proteome</keyword>
<dbReference type="AlphaFoldDB" id="A0A2J6T8N8"/>
<dbReference type="EMBL" id="KZ613817">
    <property type="protein sequence ID" value="PMD59303.1"/>
    <property type="molecule type" value="Genomic_DNA"/>
</dbReference>
<dbReference type="GO" id="GO:0005737">
    <property type="term" value="C:cytoplasm"/>
    <property type="evidence" value="ECO:0007669"/>
    <property type="project" value="TreeGrafter"/>
</dbReference>
<dbReference type="Gene3D" id="3.40.50.720">
    <property type="entry name" value="NAD(P)-binding Rossmann-like Domain"/>
    <property type="match status" value="1"/>
</dbReference>
<dbReference type="SUPFAM" id="SSF51735">
    <property type="entry name" value="NAD(P)-binding Rossmann-fold domains"/>
    <property type="match status" value="1"/>
</dbReference>
<dbReference type="GO" id="GO:0004029">
    <property type="term" value="F:aldehyde dehydrogenase (NAD+) activity"/>
    <property type="evidence" value="ECO:0007669"/>
    <property type="project" value="TreeGrafter"/>
</dbReference>
<dbReference type="STRING" id="1095630.A0A2J6T8N8"/>
<accession>A0A2J6T8N8</accession>
<protein>
    <recommendedName>
        <fullName evidence="1">NAD-dependent epimerase/dehydratase domain-containing protein</fullName>
    </recommendedName>
</protein>
<sequence>MAPKISITGSSGYIGSQVFHDITEKQPEYQIRGLFSGTGRRRPQRLHISLLSSLQKTGTFIQLSGAASIASTANGLGQLDPKIWSDVADLKETTTFDHGHMHAATGQLVLSKGLKHGIRTVVVIPLAVYGIGQGEIRKTSMVLPWYIDAVKKRGKGFILGEGKNIASIIHVKDLATAFILLVEEALKNGGGSADWREKG</sequence>
<dbReference type="InParanoid" id="A0A2J6T8N8"/>
<evidence type="ECO:0000313" key="2">
    <source>
        <dbReference type="EMBL" id="PMD59303.1"/>
    </source>
</evidence>
<dbReference type="OrthoDB" id="2130169at2759"/>